<protein>
    <submittedName>
        <fullName evidence="2">Pimeloyl-ACP methyl ester carboxylesterase</fullName>
    </submittedName>
</protein>
<dbReference type="EMBL" id="FZOF01000013">
    <property type="protein sequence ID" value="SNT08214.1"/>
    <property type="molecule type" value="Genomic_DNA"/>
</dbReference>
<organism evidence="2 3">
    <name type="scientific">Actinacidiphila glaucinigra</name>
    <dbReference type="NCBI Taxonomy" id="235986"/>
    <lineage>
        <taxon>Bacteria</taxon>
        <taxon>Bacillati</taxon>
        <taxon>Actinomycetota</taxon>
        <taxon>Actinomycetes</taxon>
        <taxon>Kitasatosporales</taxon>
        <taxon>Streptomycetaceae</taxon>
        <taxon>Actinacidiphila</taxon>
    </lineage>
</organism>
<keyword evidence="3" id="KW-1185">Reference proteome</keyword>
<dbReference type="Proteomes" id="UP000198280">
    <property type="component" value="Unassembled WGS sequence"/>
</dbReference>
<feature type="domain" description="AB hydrolase-1" evidence="1">
    <location>
        <begin position="6"/>
        <end position="222"/>
    </location>
</feature>
<dbReference type="OrthoDB" id="9773549at2"/>
<dbReference type="AlphaFoldDB" id="A0A239JTL2"/>
<proteinExistence type="predicted"/>
<dbReference type="GO" id="GO:0003824">
    <property type="term" value="F:catalytic activity"/>
    <property type="evidence" value="ECO:0007669"/>
    <property type="project" value="UniProtKB-ARBA"/>
</dbReference>
<dbReference type="Pfam" id="PF12697">
    <property type="entry name" value="Abhydrolase_6"/>
    <property type="match status" value="1"/>
</dbReference>
<dbReference type="InterPro" id="IPR029058">
    <property type="entry name" value="AB_hydrolase_fold"/>
</dbReference>
<evidence type="ECO:0000259" key="1">
    <source>
        <dbReference type="Pfam" id="PF12697"/>
    </source>
</evidence>
<accession>A0A239JTL2</accession>
<dbReference type="PANTHER" id="PTHR37017">
    <property type="entry name" value="AB HYDROLASE-1 DOMAIN-CONTAINING PROTEIN-RELATED"/>
    <property type="match status" value="1"/>
</dbReference>
<dbReference type="SUPFAM" id="SSF53474">
    <property type="entry name" value="alpha/beta-Hydrolases"/>
    <property type="match status" value="1"/>
</dbReference>
<reference evidence="2 3" key="1">
    <citation type="submission" date="2017-06" db="EMBL/GenBank/DDBJ databases">
        <authorList>
            <person name="Kim H.J."/>
            <person name="Triplett B.A."/>
        </authorList>
    </citation>
    <scope>NUCLEOTIDE SEQUENCE [LARGE SCALE GENOMIC DNA]</scope>
    <source>
        <strain evidence="2 3">CGMCC 4.1858</strain>
    </source>
</reference>
<dbReference type="InterPro" id="IPR052897">
    <property type="entry name" value="Sec-Metab_Biosynth_Hydrolase"/>
</dbReference>
<name>A0A239JTL2_9ACTN</name>
<dbReference type="InterPro" id="IPR000073">
    <property type="entry name" value="AB_hydrolase_1"/>
</dbReference>
<dbReference type="Gene3D" id="3.40.50.1820">
    <property type="entry name" value="alpha/beta hydrolase"/>
    <property type="match status" value="1"/>
</dbReference>
<dbReference type="PANTHER" id="PTHR37017:SF11">
    <property type="entry name" value="ESTERASE_LIPASE_THIOESTERASE DOMAIN-CONTAINING PROTEIN"/>
    <property type="match status" value="1"/>
</dbReference>
<evidence type="ECO:0000313" key="3">
    <source>
        <dbReference type="Proteomes" id="UP000198280"/>
    </source>
</evidence>
<gene>
    <name evidence="2" type="ORF">SAMN05216252_113164</name>
</gene>
<evidence type="ECO:0000313" key="2">
    <source>
        <dbReference type="EMBL" id="SNT08214.1"/>
    </source>
</evidence>
<dbReference type="RefSeq" id="WP_089226110.1">
    <property type="nucleotide sequence ID" value="NZ_FZOF01000013.1"/>
</dbReference>
<sequence>MSLPALLLVHGAWHDSPAWQHLASCLPDVDVRTVRLPSTGEDPELLGDLYEDSARIEAVLEEIGGPAVVLGHSYGGAPVSQTPARPGIVRVIYLAAMMQDVGDTVLTPTGGVHPPYWDVHEREGDRPGCFGVSDPVEVLYNGVDPQLAESVAATLRKQSLASVTQPLTRAIWHDVPSSYIVCERDRAIPAAFQYSMARQAERVRLMDSGHSPFLSHPVELARLIREEMAG</sequence>